<dbReference type="CDD" id="cd07572">
    <property type="entry name" value="nit"/>
    <property type="match status" value="1"/>
</dbReference>
<dbReference type="PANTHER" id="PTHR23088:SF27">
    <property type="entry name" value="DEAMINATED GLUTATHIONE AMIDASE"/>
    <property type="match status" value="1"/>
</dbReference>
<name>A0A9P6HGI4_9AGAM</name>
<accession>A0A9P6HGI4</accession>
<keyword evidence="1" id="KW-0378">Hydrolase</keyword>
<evidence type="ECO:0000313" key="3">
    <source>
        <dbReference type="EMBL" id="KAF9786742.1"/>
    </source>
</evidence>
<dbReference type="EMBL" id="WIUZ02000005">
    <property type="protein sequence ID" value="KAF9786742.1"/>
    <property type="molecule type" value="Genomic_DNA"/>
</dbReference>
<dbReference type="OrthoDB" id="10250282at2759"/>
<dbReference type="Proteomes" id="UP000736335">
    <property type="component" value="Unassembled WGS sequence"/>
</dbReference>
<comment type="caution">
    <text evidence="3">The sequence shown here is derived from an EMBL/GenBank/DDBJ whole genome shotgun (WGS) entry which is preliminary data.</text>
</comment>
<dbReference type="Gene3D" id="3.60.110.10">
    <property type="entry name" value="Carbon-nitrogen hydrolase"/>
    <property type="match status" value="1"/>
</dbReference>
<gene>
    <name evidence="3" type="ORF">BJ322DRAFT_1106863</name>
</gene>
<dbReference type="PANTHER" id="PTHR23088">
    <property type="entry name" value="NITRILASE-RELATED"/>
    <property type="match status" value="1"/>
</dbReference>
<protein>
    <submittedName>
        <fullName evidence="3">NIT2-nitrilase</fullName>
    </submittedName>
</protein>
<dbReference type="InterPro" id="IPR003010">
    <property type="entry name" value="C-N_Hydrolase"/>
</dbReference>
<evidence type="ECO:0000259" key="2">
    <source>
        <dbReference type="PROSITE" id="PS50263"/>
    </source>
</evidence>
<reference evidence="3" key="2">
    <citation type="submission" date="2020-11" db="EMBL/GenBank/DDBJ databases">
        <authorList>
            <consortium name="DOE Joint Genome Institute"/>
            <person name="Kuo A."/>
            <person name="Miyauchi S."/>
            <person name="Kiss E."/>
            <person name="Drula E."/>
            <person name="Kohler A."/>
            <person name="Sanchez-Garcia M."/>
            <person name="Andreopoulos B."/>
            <person name="Barry K.W."/>
            <person name="Bonito G."/>
            <person name="Buee M."/>
            <person name="Carver A."/>
            <person name="Chen C."/>
            <person name="Cichocki N."/>
            <person name="Clum A."/>
            <person name="Culley D."/>
            <person name="Crous P.W."/>
            <person name="Fauchery L."/>
            <person name="Girlanda M."/>
            <person name="Hayes R."/>
            <person name="Keri Z."/>
            <person name="Labutti K."/>
            <person name="Lipzen A."/>
            <person name="Lombard V."/>
            <person name="Magnuson J."/>
            <person name="Maillard F."/>
            <person name="Morin E."/>
            <person name="Murat C."/>
            <person name="Nolan M."/>
            <person name="Ohm R."/>
            <person name="Pangilinan J."/>
            <person name="Pereira M."/>
            <person name="Perotto S."/>
            <person name="Peter M."/>
            <person name="Riley R."/>
            <person name="Sitrit Y."/>
            <person name="Stielow B."/>
            <person name="Szollosi G."/>
            <person name="Zifcakova L."/>
            <person name="Stursova M."/>
            <person name="Spatafora J.W."/>
            <person name="Tedersoo L."/>
            <person name="Vaario L.-M."/>
            <person name="Yamada A."/>
            <person name="Yan M."/>
            <person name="Wang P."/>
            <person name="Xu J."/>
            <person name="Bruns T."/>
            <person name="Baldrian P."/>
            <person name="Vilgalys R."/>
            <person name="Henrissat B."/>
            <person name="Grigoriev I.V."/>
            <person name="Hibbett D."/>
            <person name="Nagy L.G."/>
            <person name="Martin F.M."/>
        </authorList>
    </citation>
    <scope>NUCLEOTIDE SEQUENCE</scope>
    <source>
        <strain evidence="3">UH-Tt-Lm1</strain>
    </source>
</reference>
<dbReference type="GO" id="GO:0016811">
    <property type="term" value="F:hydrolase activity, acting on carbon-nitrogen (but not peptide) bonds, in linear amides"/>
    <property type="evidence" value="ECO:0007669"/>
    <property type="project" value="InterPro"/>
</dbReference>
<dbReference type="SUPFAM" id="SSF56317">
    <property type="entry name" value="Carbon-nitrogen hydrolase"/>
    <property type="match status" value="1"/>
</dbReference>
<keyword evidence="4" id="KW-1185">Reference proteome</keyword>
<dbReference type="PROSITE" id="PS50263">
    <property type="entry name" value="CN_HYDROLASE"/>
    <property type="match status" value="1"/>
</dbReference>
<reference evidence="3" key="1">
    <citation type="journal article" date="2020" name="Nat. Commun.">
        <title>Large-scale genome sequencing of mycorrhizal fungi provides insights into the early evolution of symbiotic traits.</title>
        <authorList>
            <person name="Miyauchi S."/>
            <person name="Kiss E."/>
            <person name="Kuo A."/>
            <person name="Drula E."/>
            <person name="Kohler A."/>
            <person name="Sanchez-Garcia M."/>
            <person name="Morin E."/>
            <person name="Andreopoulos B."/>
            <person name="Barry K.W."/>
            <person name="Bonito G."/>
            <person name="Buee M."/>
            <person name="Carver A."/>
            <person name="Chen C."/>
            <person name="Cichocki N."/>
            <person name="Clum A."/>
            <person name="Culley D."/>
            <person name="Crous P.W."/>
            <person name="Fauchery L."/>
            <person name="Girlanda M."/>
            <person name="Hayes R.D."/>
            <person name="Keri Z."/>
            <person name="LaButti K."/>
            <person name="Lipzen A."/>
            <person name="Lombard V."/>
            <person name="Magnuson J."/>
            <person name="Maillard F."/>
            <person name="Murat C."/>
            <person name="Nolan M."/>
            <person name="Ohm R.A."/>
            <person name="Pangilinan J."/>
            <person name="Pereira M.F."/>
            <person name="Perotto S."/>
            <person name="Peter M."/>
            <person name="Pfister S."/>
            <person name="Riley R."/>
            <person name="Sitrit Y."/>
            <person name="Stielow J.B."/>
            <person name="Szollosi G."/>
            <person name="Zifcakova L."/>
            <person name="Stursova M."/>
            <person name="Spatafora J.W."/>
            <person name="Tedersoo L."/>
            <person name="Vaario L.M."/>
            <person name="Yamada A."/>
            <person name="Yan M."/>
            <person name="Wang P."/>
            <person name="Xu J."/>
            <person name="Bruns T."/>
            <person name="Baldrian P."/>
            <person name="Vilgalys R."/>
            <person name="Dunand C."/>
            <person name="Henrissat B."/>
            <person name="Grigoriev I.V."/>
            <person name="Hibbett D."/>
            <person name="Nagy L.G."/>
            <person name="Martin F.M."/>
        </authorList>
    </citation>
    <scope>NUCLEOTIDE SEQUENCE</scope>
    <source>
        <strain evidence="3">UH-Tt-Lm1</strain>
    </source>
</reference>
<sequence length="295" mass="32095">MVLVAAGQFCAKAALSKNLEAVSGIITDAARAGAKMIFLPEASDFIANNADESASLTKPLPQNEFVQGVRAKAKETGVWVSVGVHETSLDPKRGFNSHLLIDSSGEVVSNYHKIHLFDVDIPGGTRLMESDTTMPGDRLHDPIETPAGKRESISVFRVAIVPVNEVISLLTCYDIRFPEAAQVLKSRGAEILAYPSAFTARTGAAHWEVLLRSRAIETQSYVIGAAAVGQHSQTRTSWGHAMIVDPWGTILAQCTDLFHEQPTFCLANVDLGGVREIRTRMPVDKQRRTDIYPTV</sequence>
<dbReference type="Pfam" id="PF00795">
    <property type="entry name" value="CN_hydrolase"/>
    <property type="match status" value="1"/>
</dbReference>
<proteinExistence type="predicted"/>
<organism evidence="3 4">
    <name type="scientific">Thelephora terrestris</name>
    <dbReference type="NCBI Taxonomy" id="56493"/>
    <lineage>
        <taxon>Eukaryota</taxon>
        <taxon>Fungi</taxon>
        <taxon>Dikarya</taxon>
        <taxon>Basidiomycota</taxon>
        <taxon>Agaricomycotina</taxon>
        <taxon>Agaricomycetes</taxon>
        <taxon>Thelephorales</taxon>
        <taxon>Thelephoraceae</taxon>
        <taxon>Thelephora</taxon>
    </lineage>
</organism>
<dbReference type="AlphaFoldDB" id="A0A9P6HGI4"/>
<evidence type="ECO:0000256" key="1">
    <source>
        <dbReference type="ARBA" id="ARBA00022801"/>
    </source>
</evidence>
<dbReference type="InterPro" id="IPR045254">
    <property type="entry name" value="Nit1/2_C-N_Hydrolase"/>
</dbReference>
<dbReference type="InterPro" id="IPR036526">
    <property type="entry name" value="C-N_Hydrolase_sf"/>
</dbReference>
<evidence type="ECO:0000313" key="4">
    <source>
        <dbReference type="Proteomes" id="UP000736335"/>
    </source>
</evidence>
<feature type="domain" description="CN hydrolase" evidence="2">
    <location>
        <begin position="2"/>
        <end position="271"/>
    </location>
</feature>